<keyword evidence="5" id="KW-1185">Reference proteome</keyword>
<keyword evidence="2" id="KW-0687">Ribonucleoprotein</keyword>
<dbReference type="GO" id="GO:1990904">
    <property type="term" value="C:ribonucleoprotein complex"/>
    <property type="evidence" value="ECO:0007669"/>
    <property type="project" value="UniProtKB-KW"/>
</dbReference>
<dbReference type="GO" id="GO:0051082">
    <property type="term" value="F:unfolded protein binding"/>
    <property type="evidence" value="ECO:0007669"/>
    <property type="project" value="InterPro"/>
</dbReference>
<dbReference type="InterPro" id="IPR008971">
    <property type="entry name" value="HSP40/DnaJ_pept-bd"/>
</dbReference>
<organism evidence="4 5">
    <name type="scientific">Danionella cerebrum</name>
    <dbReference type="NCBI Taxonomy" id="2873325"/>
    <lineage>
        <taxon>Eukaryota</taxon>
        <taxon>Metazoa</taxon>
        <taxon>Chordata</taxon>
        <taxon>Craniata</taxon>
        <taxon>Vertebrata</taxon>
        <taxon>Euteleostomi</taxon>
        <taxon>Actinopterygii</taxon>
        <taxon>Neopterygii</taxon>
        <taxon>Teleostei</taxon>
        <taxon>Ostariophysi</taxon>
        <taxon>Cypriniformes</taxon>
        <taxon>Danionidae</taxon>
        <taxon>Danioninae</taxon>
        <taxon>Danionella</taxon>
    </lineage>
</organism>
<evidence type="ECO:0000313" key="5">
    <source>
        <dbReference type="Proteomes" id="UP000316079"/>
    </source>
</evidence>
<dbReference type="Pfam" id="PF00338">
    <property type="entry name" value="Ribosomal_S10"/>
    <property type="match status" value="1"/>
</dbReference>
<evidence type="ECO:0000313" key="4">
    <source>
        <dbReference type="EMBL" id="TRZ00376.1"/>
    </source>
</evidence>
<dbReference type="InterPro" id="IPR027486">
    <property type="entry name" value="Ribosomal_uS10_dom"/>
</dbReference>
<gene>
    <name evidence="4" type="ORF">DNTS_026313</name>
</gene>
<dbReference type="SMART" id="SM01403">
    <property type="entry name" value="Ribosomal_S10"/>
    <property type="match status" value="1"/>
</dbReference>
<dbReference type="SUPFAM" id="SSF54999">
    <property type="entry name" value="Ribosomal protein S10"/>
    <property type="match status" value="1"/>
</dbReference>
<dbReference type="Gene3D" id="3.30.70.600">
    <property type="entry name" value="Ribosomal protein S10 domain"/>
    <property type="match status" value="1"/>
</dbReference>
<protein>
    <recommendedName>
        <fullName evidence="3">Small ribosomal subunit protein uS10 domain-containing protein</fullName>
    </recommendedName>
</protein>
<name>A0A553RDX4_9TELE</name>
<dbReference type="InterPro" id="IPR036838">
    <property type="entry name" value="Ribosomal_uS10_dom_sf"/>
</dbReference>
<dbReference type="PANTHER" id="PTHR13473">
    <property type="entry name" value="MITOCHONDRIAL RIBOSOMAL PROTEIN L48"/>
    <property type="match status" value="1"/>
</dbReference>
<dbReference type="Proteomes" id="UP000316079">
    <property type="component" value="Unassembled WGS sequence"/>
</dbReference>
<proteinExistence type="predicted"/>
<dbReference type="InterPro" id="IPR002939">
    <property type="entry name" value="DnaJ_C"/>
</dbReference>
<dbReference type="FunFam" id="2.60.260.20:FF:000006">
    <property type="entry name" value="DnaJ subfamily B member 13"/>
    <property type="match status" value="1"/>
</dbReference>
<evidence type="ECO:0000256" key="1">
    <source>
        <dbReference type="ARBA" id="ARBA00022980"/>
    </source>
</evidence>
<reference evidence="4 5" key="1">
    <citation type="journal article" date="2019" name="Sci. Data">
        <title>Hybrid genome assembly and annotation of Danionella translucida.</title>
        <authorList>
            <person name="Kadobianskyi M."/>
            <person name="Schulze L."/>
            <person name="Schuelke M."/>
            <person name="Judkewitz B."/>
        </authorList>
    </citation>
    <scope>NUCLEOTIDE SEQUENCE [LARGE SCALE GENOMIC DNA]</scope>
    <source>
        <strain evidence="4 5">Bolton</strain>
    </source>
</reference>
<dbReference type="EMBL" id="SRMA01024476">
    <property type="protein sequence ID" value="TRZ00376.1"/>
    <property type="molecule type" value="Genomic_DNA"/>
</dbReference>
<dbReference type="Pfam" id="PF01556">
    <property type="entry name" value="DnaJ_C"/>
    <property type="match status" value="1"/>
</dbReference>
<dbReference type="Gene3D" id="2.60.260.20">
    <property type="entry name" value="Urease metallochaperone UreE, N-terminal domain"/>
    <property type="match status" value="1"/>
</dbReference>
<dbReference type="SUPFAM" id="SSF49493">
    <property type="entry name" value="HSP40/DnaJ peptide-binding domain"/>
    <property type="match status" value="1"/>
</dbReference>
<dbReference type="STRING" id="623744.A0A553RDX4"/>
<dbReference type="GO" id="GO:0006457">
    <property type="term" value="P:protein folding"/>
    <property type="evidence" value="ECO:0007669"/>
    <property type="project" value="InterPro"/>
</dbReference>
<evidence type="ECO:0000256" key="2">
    <source>
        <dbReference type="ARBA" id="ARBA00023274"/>
    </source>
</evidence>
<feature type="domain" description="Small ribosomal subunit protein uS10" evidence="3">
    <location>
        <begin position="32"/>
        <end position="121"/>
    </location>
</feature>
<dbReference type="GO" id="GO:0005761">
    <property type="term" value="C:mitochondrial ribosome"/>
    <property type="evidence" value="ECO:0007669"/>
    <property type="project" value="InterPro"/>
</dbReference>
<dbReference type="InterPro" id="IPR027487">
    <property type="entry name" value="Ribosomal_mL48"/>
</dbReference>
<keyword evidence="1" id="KW-0689">Ribosomal protein</keyword>
<evidence type="ECO:0000259" key="3">
    <source>
        <dbReference type="SMART" id="SM01403"/>
    </source>
</evidence>
<comment type="caution">
    <text evidence="4">The sequence shown here is derived from an EMBL/GenBank/DDBJ whole genome shotgun (WGS) entry which is preliminary data.</text>
</comment>
<dbReference type="PANTHER" id="PTHR13473:SF0">
    <property type="entry name" value="LARGE RIBOSOMAL SUBUNIT PROTEIN ML48"/>
    <property type="match status" value="1"/>
</dbReference>
<dbReference type="OrthoDB" id="5984298at2759"/>
<dbReference type="AlphaFoldDB" id="A0A553RDX4"/>
<sequence>MNSLLSKPKKKKEKIQGEEIKGATATEFGVFNVCVSGYDMTTVEHYAQYIHNLCHNLKINVKESYALPTKTTEIMLMEEHGTKMFVDAIVKTHERVIQVQEASAEASSVQRKPRKLRGEVHAAGGGLRRAERPYVLLTATPTHGTRKKATYDKFGEEDFYSADGSEVSTAFECLRGQKEKFQDPPIERDLHLGLEDLFYGCIKKIKISRRVMNEDGHTSSIRDKILTFIALTGFSVEVETLDGRLLNIPINEIVHPQYTKVVPGEGMPLANNPSTKGDLIISFITHFPEKLSPEKKQLLKQVFSSKLL</sequence>
<accession>A0A553RDX4</accession>